<keyword evidence="3" id="KW-1185">Reference proteome</keyword>
<dbReference type="Proteomes" id="UP000759131">
    <property type="component" value="Unassembled WGS sequence"/>
</dbReference>
<dbReference type="EMBL" id="OC868887">
    <property type="protein sequence ID" value="CAD7634274.1"/>
    <property type="molecule type" value="Genomic_DNA"/>
</dbReference>
<dbReference type="InterPro" id="IPR037214">
    <property type="entry name" value="TROVE_dom_sf"/>
</dbReference>
<sequence>MAESMEAMETDPQLTTELSAELMTELSRVHRYIRFGTETSAVDSCRHLSVNSLVRLDADRHRLVVPKKKLSLKSVENVWKRFADADNNEANQQLAKSCCQRIQQMVDEFGRQSGQQYGHRLPLLMVSLFACQKSATVQSPFRALAVSLFGEQCVHPLDVLLFAAMNGYKRLNSNNQLRHCFRLYYRRPVTDKDIELNLTFGRKFEWSQRDIIRLCHPKITPMTEALMKYKNKKFGDRKRKSAPDTEADPTASTSDTASVQSSPKRFKSQSAGAGDIAAESSAPTDGHNVAAIETRIEAFRSAKPTKVYDIMPALDATLLDPSDWFQALNTVWSNEPRVWHKLIGRMAHVADGDSLLRLVPVVFSRFPNNDRLFRELVTGLRRYGHKCSANFVKHLVLFYCEKNFLNLTTQLLPELAKDLLKLSIPYQLDEPILIVFDKGLDFKEKYLSNPPQKRRLKEDIMGSMTVNDFVWILLQSFRCFASIDGRIESLQFVDTNANTVERFDQLVSRFDGLSDE</sequence>
<proteinExistence type="predicted"/>
<dbReference type="SUPFAM" id="SSF140864">
    <property type="entry name" value="TROVE domain-like"/>
    <property type="match status" value="1"/>
</dbReference>
<gene>
    <name evidence="2" type="ORF">OSB1V03_LOCUS14670</name>
</gene>
<protein>
    <submittedName>
        <fullName evidence="2">Uncharacterized protein</fullName>
    </submittedName>
</protein>
<organism evidence="2">
    <name type="scientific">Medioppia subpectinata</name>
    <dbReference type="NCBI Taxonomy" id="1979941"/>
    <lineage>
        <taxon>Eukaryota</taxon>
        <taxon>Metazoa</taxon>
        <taxon>Ecdysozoa</taxon>
        <taxon>Arthropoda</taxon>
        <taxon>Chelicerata</taxon>
        <taxon>Arachnida</taxon>
        <taxon>Acari</taxon>
        <taxon>Acariformes</taxon>
        <taxon>Sarcoptiformes</taxon>
        <taxon>Oribatida</taxon>
        <taxon>Brachypylina</taxon>
        <taxon>Oppioidea</taxon>
        <taxon>Oppiidae</taxon>
        <taxon>Medioppia</taxon>
    </lineage>
</organism>
<name>A0A7R9L355_9ACAR</name>
<feature type="region of interest" description="Disordered" evidence="1">
    <location>
        <begin position="234"/>
        <end position="284"/>
    </location>
</feature>
<dbReference type="OrthoDB" id="6098064at2759"/>
<evidence type="ECO:0000313" key="2">
    <source>
        <dbReference type="EMBL" id="CAD7634274.1"/>
    </source>
</evidence>
<reference evidence="2" key="1">
    <citation type="submission" date="2020-11" db="EMBL/GenBank/DDBJ databases">
        <authorList>
            <person name="Tran Van P."/>
        </authorList>
    </citation>
    <scope>NUCLEOTIDE SEQUENCE</scope>
</reference>
<evidence type="ECO:0000313" key="3">
    <source>
        <dbReference type="Proteomes" id="UP000759131"/>
    </source>
</evidence>
<evidence type="ECO:0000256" key="1">
    <source>
        <dbReference type="SAM" id="MobiDB-lite"/>
    </source>
</evidence>
<feature type="non-terminal residue" evidence="2">
    <location>
        <position position="516"/>
    </location>
</feature>
<accession>A0A7R9L355</accession>
<dbReference type="EMBL" id="CAJPIZ010014312">
    <property type="protein sequence ID" value="CAG2114704.1"/>
    <property type="molecule type" value="Genomic_DNA"/>
</dbReference>
<feature type="compositionally biased region" description="Polar residues" evidence="1">
    <location>
        <begin position="250"/>
        <end position="271"/>
    </location>
</feature>
<dbReference type="AlphaFoldDB" id="A0A7R9L355"/>